<sequence length="327" mass="36492">MAAAKILVVDDEIELQRLIQQRFGKQIQAQTLDFIFASNGIEALRTLQQDQQIDMVLTDINMPAMDGLDFIHCLPKISETLKAVVISAYDDISYMRQAMNEGAFDFLVKPLDFQDLERTIHKTLKFVQQLKDKQLATLKLQEDLRQVAFQDALTGLPNRAWLDNHLRHVFKQRKQPQNPVTALLFIDLDGFKQVNDRFGHAMGDLLLKQVAERLKLCLREGDLAARLGGDEFVILLDAVPEVAVAVAIAERVRLHLAKPFELEQAQAVIGASIGIALSQKQHENPDALLREADLAMYAAKAQGKGCVVVAPDLSLNLSPDLSNQHSA</sequence>
<evidence type="ECO:0000313" key="4">
    <source>
        <dbReference type="EMBL" id="MBW4468244.1"/>
    </source>
</evidence>
<dbReference type="SUPFAM" id="SSF52172">
    <property type="entry name" value="CheY-like"/>
    <property type="match status" value="1"/>
</dbReference>
<dbReference type="Proteomes" id="UP000707356">
    <property type="component" value="Unassembled WGS sequence"/>
</dbReference>
<proteinExistence type="predicted"/>
<dbReference type="PANTHER" id="PTHR46663">
    <property type="entry name" value="DIGUANYLATE CYCLASE DGCT-RELATED"/>
    <property type="match status" value="1"/>
</dbReference>
<feature type="modified residue" description="4-aspartylphosphate" evidence="1">
    <location>
        <position position="59"/>
    </location>
</feature>
<dbReference type="FunFam" id="3.30.70.270:FF:000001">
    <property type="entry name" value="Diguanylate cyclase domain protein"/>
    <property type="match status" value="1"/>
</dbReference>
<dbReference type="Pfam" id="PF00072">
    <property type="entry name" value="Response_reg"/>
    <property type="match status" value="1"/>
</dbReference>
<dbReference type="NCBIfam" id="TIGR00254">
    <property type="entry name" value="GGDEF"/>
    <property type="match status" value="1"/>
</dbReference>
<dbReference type="PROSITE" id="PS50110">
    <property type="entry name" value="RESPONSE_REGULATORY"/>
    <property type="match status" value="1"/>
</dbReference>
<dbReference type="Pfam" id="PF00990">
    <property type="entry name" value="GGDEF"/>
    <property type="match status" value="1"/>
</dbReference>
<dbReference type="CDD" id="cd17536">
    <property type="entry name" value="REC_YesN-like"/>
    <property type="match status" value="1"/>
</dbReference>
<name>A0A951PEQ8_9CYAN</name>
<organism evidence="4 5">
    <name type="scientific">Pegethrix bostrychoides GSE-TBD4-15B</name>
    <dbReference type="NCBI Taxonomy" id="2839662"/>
    <lineage>
        <taxon>Bacteria</taxon>
        <taxon>Bacillati</taxon>
        <taxon>Cyanobacteriota</taxon>
        <taxon>Cyanophyceae</taxon>
        <taxon>Oculatellales</taxon>
        <taxon>Oculatellaceae</taxon>
        <taxon>Pegethrix</taxon>
    </lineage>
</organism>
<feature type="domain" description="GGDEF" evidence="3">
    <location>
        <begin position="179"/>
        <end position="312"/>
    </location>
</feature>
<dbReference type="GO" id="GO:0000160">
    <property type="term" value="P:phosphorelay signal transduction system"/>
    <property type="evidence" value="ECO:0007669"/>
    <property type="project" value="InterPro"/>
</dbReference>
<dbReference type="InterPro" id="IPR000160">
    <property type="entry name" value="GGDEF_dom"/>
</dbReference>
<dbReference type="PROSITE" id="PS50887">
    <property type="entry name" value="GGDEF"/>
    <property type="match status" value="1"/>
</dbReference>
<keyword evidence="4" id="KW-0808">Transferase</keyword>
<feature type="domain" description="Response regulatory" evidence="2">
    <location>
        <begin position="5"/>
        <end position="124"/>
    </location>
</feature>
<accession>A0A951PEQ8</accession>
<gene>
    <name evidence="4" type="ORF">KME07_22690</name>
</gene>
<dbReference type="Gene3D" id="3.30.70.270">
    <property type="match status" value="1"/>
</dbReference>
<keyword evidence="1" id="KW-0597">Phosphoprotein</keyword>
<evidence type="ECO:0000259" key="3">
    <source>
        <dbReference type="PROSITE" id="PS50887"/>
    </source>
</evidence>
<dbReference type="InterPro" id="IPR029787">
    <property type="entry name" value="Nucleotide_cyclase"/>
</dbReference>
<dbReference type="InterPro" id="IPR052163">
    <property type="entry name" value="DGC-Regulatory_Protein"/>
</dbReference>
<evidence type="ECO:0000256" key="1">
    <source>
        <dbReference type="PROSITE-ProRule" id="PRU00169"/>
    </source>
</evidence>
<evidence type="ECO:0000313" key="5">
    <source>
        <dbReference type="Proteomes" id="UP000707356"/>
    </source>
</evidence>
<dbReference type="SMART" id="SM00267">
    <property type="entry name" value="GGDEF"/>
    <property type="match status" value="1"/>
</dbReference>
<evidence type="ECO:0000259" key="2">
    <source>
        <dbReference type="PROSITE" id="PS50110"/>
    </source>
</evidence>
<reference evidence="4" key="2">
    <citation type="journal article" date="2022" name="Microbiol. Resour. Announc.">
        <title>Metagenome Sequencing to Explore Phylogenomics of Terrestrial Cyanobacteria.</title>
        <authorList>
            <person name="Ward R.D."/>
            <person name="Stajich J.E."/>
            <person name="Johansen J.R."/>
            <person name="Huntemann M."/>
            <person name="Clum A."/>
            <person name="Foster B."/>
            <person name="Foster B."/>
            <person name="Roux S."/>
            <person name="Palaniappan K."/>
            <person name="Varghese N."/>
            <person name="Mukherjee S."/>
            <person name="Reddy T.B.K."/>
            <person name="Daum C."/>
            <person name="Copeland A."/>
            <person name="Chen I.A."/>
            <person name="Ivanova N.N."/>
            <person name="Kyrpides N.C."/>
            <person name="Shapiro N."/>
            <person name="Eloe-Fadrosh E.A."/>
            <person name="Pietrasiak N."/>
        </authorList>
    </citation>
    <scope>NUCLEOTIDE SEQUENCE</scope>
    <source>
        <strain evidence="4">GSE-TBD4-15B</strain>
    </source>
</reference>
<dbReference type="GO" id="GO:0052621">
    <property type="term" value="F:diguanylate cyclase activity"/>
    <property type="evidence" value="ECO:0007669"/>
    <property type="project" value="UniProtKB-EC"/>
</dbReference>
<protein>
    <submittedName>
        <fullName evidence="4">Diguanylate cyclase</fullName>
        <ecNumber evidence="4">2.7.7.65</ecNumber>
    </submittedName>
</protein>
<dbReference type="EC" id="2.7.7.65" evidence="4"/>
<dbReference type="EMBL" id="JAHHHV010000086">
    <property type="protein sequence ID" value="MBW4468244.1"/>
    <property type="molecule type" value="Genomic_DNA"/>
</dbReference>
<comment type="caution">
    <text evidence="4">The sequence shown here is derived from an EMBL/GenBank/DDBJ whole genome shotgun (WGS) entry which is preliminary data.</text>
</comment>
<dbReference type="PANTHER" id="PTHR46663:SF2">
    <property type="entry name" value="GGDEF DOMAIN-CONTAINING PROTEIN"/>
    <property type="match status" value="1"/>
</dbReference>
<dbReference type="CDD" id="cd01949">
    <property type="entry name" value="GGDEF"/>
    <property type="match status" value="1"/>
</dbReference>
<dbReference type="Gene3D" id="3.40.50.2300">
    <property type="match status" value="1"/>
</dbReference>
<dbReference type="SUPFAM" id="SSF55073">
    <property type="entry name" value="Nucleotide cyclase"/>
    <property type="match status" value="1"/>
</dbReference>
<keyword evidence="4" id="KW-0548">Nucleotidyltransferase</keyword>
<dbReference type="SMART" id="SM00448">
    <property type="entry name" value="REC"/>
    <property type="match status" value="1"/>
</dbReference>
<dbReference type="InterPro" id="IPR043128">
    <property type="entry name" value="Rev_trsase/Diguanyl_cyclase"/>
</dbReference>
<dbReference type="AlphaFoldDB" id="A0A951PEQ8"/>
<reference evidence="4" key="1">
    <citation type="submission" date="2021-05" db="EMBL/GenBank/DDBJ databases">
        <authorList>
            <person name="Pietrasiak N."/>
            <person name="Ward R."/>
            <person name="Stajich J.E."/>
            <person name="Kurbessoian T."/>
        </authorList>
    </citation>
    <scope>NUCLEOTIDE SEQUENCE</scope>
    <source>
        <strain evidence="4">GSE-TBD4-15B</strain>
    </source>
</reference>
<dbReference type="InterPro" id="IPR001789">
    <property type="entry name" value="Sig_transdc_resp-reg_receiver"/>
</dbReference>
<dbReference type="InterPro" id="IPR011006">
    <property type="entry name" value="CheY-like_superfamily"/>
</dbReference>